<dbReference type="EMBL" id="JAGSNF010000004">
    <property type="protein sequence ID" value="MBR7742530.1"/>
    <property type="molecule type" value="Genomic_DNA"/>
</dbReference>
<keyword evidence="2" id="KW-1133">Transmembrane helix</keyword>
<keyword evidence="2" id="KW-0472">Membrane</keyword>
<gene>
    <name evidence="3" type="ORF">KC207_04410</name>
</gene>
<dbReference type="AlphaFoldDB" id="A0A941D811"/>
<reference evidence="3" key="1">
    <citation type="submission" date="2021-04" db="EMBL/GenBank/DDBJ databases">
        <title>Phycicoccus avicenniae sp. nov., a novel endophytic actinomycetes isolated from branch of Avicennia mariana.</title>
        <authorList>
            <person name="Tuo L."/>
        </authorList>
    </citation>
    <scope>NUCLEOTIDE SEQUENCE</scope>
    <source>
        <strain evidence="3">BSK3Z-2</strain>
    </source>
</reference>
<organism evidence="3 4">
    <name type="scientific">Phycicoccus avicenniae</name>
    <dbReference type="NCBI Taxonomy" id="2828860"/>
    <lineage>
        <taxon>Bacteria</taxon>
        <taxon>Bacillati</taxon>
        <taxon>Actinomycetota</taxon>
        <taxon>Actinomycetes</taxon>
        <taxon>Micrococcales</taxon>
        <taxon>Intrasporangiaceae</taxon>
        <taxon>Phycicoccus</taxon>
    </lineage>
</organism>
<sequence length="210" mass="21434">MSTPAGRTTAMAATTGPTVHAPASDLDRPHRGIHHLLHPQVLGVIIGASGASAFVHVNRVLLPDPWPALAVAAWALALALCAWAVLLRRRRLRDLEPPGRFAGLVYTGSVLGMLAAFAVGRVALDAAGRPELMPGVVVLAVGLHFVPFASAFDAPVFGVLGWTLAGLGVLGLALGWVVGAEAVAAAAVLTGVAMLALMAVDALRPAPAPR</sequence>
<feature type="transmembrane region" description="Helical" evidence="2">
    <location>
        <begin position="66"/>
        <end position="87"/>
    </location>
</feature>
<feature type="transmembrane region" description="Helical" evidence="2">
    <location>
        <begin position="159"/>
        <end position="178"/>
    </location>
</feature>
<evidence type="ECO:0000313" key="4">
    <source>
        <dbReference type="Proteomes" id="UP000677016"/>
    </source>
</evidence>
<name>A0A941D811_9MICO</name>
<evidence type="ECO:0000256" key="1">
    <source>
        <dbReference type="SAM" id="MobiDB-lite"/>
    </source>
</evidence>
<proteinExistence type="predicted"/>
<comment type="caution">
    <text evidence="3">The sequence shown here is derived from an EMBL/GenBank/DDBJ whole genome shotgun (WGS) entry which is preliminary data.</text>
</comment>
<evidence type="ECO:0000256" key="2">
    <source>
        <dbReference type="SAM" id="Phobius"/>
    </source>
</evidence>
<protein>
    <submittedName>
        <fullName evidence="3">Uncharacterized protein</fullName>
    </submittedName>
</protein>
<accession>A0A941D811</accession>
<dbReference type="Proteomes" id="UP000677016">
    <property type="component" value="Unassembled WGS sequence"/>
</dbReference>
<feature type="transmembrane region" description="Helical" evidence="2">
    <location>
        <begin position="184"/>
        <end position="203"/>
    </location>
</feature>
<evidence type="ECO:0000313" key="3">
    <source>
        <dbReference type="EMBL" id="MBR7742530.1"/>
    </source>
</evidence>
<feature type="transmembrane region" description="Helical" evidence="2">
    <location>
        <begin position="36"/>
        <end position="54"/>
    </location>
</feature>
<feature type="compositionally biased region" description="Low complexity" evidence="1">
    <location>
        <begin position="1"/>
        <end position="18"/>
    </location>
</feature>
<keyword evidence="2" id="KW-0812">Transmembrane</keyword>
<dbReference type="RefSeq" id="WP_211601698.1">
    <property type="nucleotide sequence ID" value="NZ_JAGSNF010000004.1"/>
</dbReference>
<keyword evidence="4" id="KW-1185">Reference proteome</keyword>
<feature type="transmembrane region" description="Helical" evidence="2">
    <location>
        <begin position="99"/>
        <end position="120"/>
    </location>
</feature>
<feature type="transmembrane region" description="Helical" evidence="2">
    <location>
        <begin position="132"/>
        <end position="152"/>
    </location>
</feature>
<feature type="region of interest" description="Disordered" evidence="1">
    <location>
        <begin position="1"/>
        <end position="24"/>
    </location>
</feature>